<organism evidence="2 3">
    <name type="scientific">Halobacillus alkaliphilus</name>
    <dbReference type="NCBI Taxonomy" id="396056"/>
    <lineage>
        <taxon>Bacteria</taxon>
        <taxon>Bacillati</taxon>
        <taxon>Bacillota</taxon>
        <taxon>Bacilli</taxon>
        <taxon>Bacillales</taxon>
        <taxon>Bacillaceae</taxon>
        <taxon>Halobacillus</taxon>
    </lineage>
</organism>
<sequence length="32" mass="3617">MKRIIQQSIVSAFVMGIVVWMASSLVPFSYID</sequence>
<accession>A0A1I2JWF7</accession>
<evidence type="ECO:0000313" key="3">
    <source>
        <dbReference type="Proteomes" id="UP000198897"/>
    </source>
</evidence>
<dbReference type="Proteomes" id="UP000198897">
    <property type="component" value="Unassembled WGS sequence"/>
</dbReference>
<gene>
    <name evidence="2" type="ORF">SAMN05216353_102161</name>
</gene>
<dbReference type="EMBL" id="FOOG01000002">
    <property type="protein sequence ID" value="SFF58210.1"/>
    <property type="molecule type" value="Genomic_DNA"/>
</dbReference>
<proteinExistence type="predicted"/>
<dbReference type="AlphaFoldDB" id="A0A1I2JWF7"/>
<reference evidence="3" key="1">
    <citation type="submission" date="2016-10" db="EMBL/GenBank/DDBJ databases">
        <authorList>
            <person name="Varghese N."/>
            <person name="Submissions S."/>
        </authorList>
    </citation>
    <scope>NUCLEOTIDE SEQUENCE [LARGE SCALE GENOMIC DNA]</scope>
    <source>
        <strain evidence="3">FP5</strain>
    </source>
</reference>
<name>A0A1I2JWF7_9BACI</name>
<keyword evidence="1" id="KW-0472">Membrane</keyword>
<keyword evidence="3" id="KW-1185">Reference proteome</keyword>
<protein>
    <submittedName>
        <fullName evidence="2">Uncharacterized protein</fullName>
    </submittedName>
</protein>
<keyword evidence="1" id="KW-1133">Transmembrane helix</keyword>
<evidence type="ECO:0000313" key="2">
    <source>
        <dbReference type="EMBL" id="SFF58210.1"/>
    </source>
</evidence>
<evidence type="ECO:0000256" key="1">
    <source>
        <dbReference type="SAM" id="Phobius"/>
    </source>
</evidence>
<feature type="transmembrane region" description="Helical" evidence="1">
    <location>
        <begin position="12"/>
        <end position="31"/>
    </location>
</feature>
<keyword evidence="1" id="KW-0812">Transmembrane</keyword>